<evidence type="ECO:0000256" key="4">
    <source>
        <dbReference type="PROSITE-ProRule" id="PRU00335"/>
    </source>
</evidence>
<dbReference type="Pfam" id="PF14246">
    <property type="entry name" value="TetR_C_7"/>
    <property type="match status" value="1"/>
</dbReference>
<proteinExistence type="predicted"/>
<evidence type="ECO:0000256" key="3">
    <source>
        <dbReference type="ARBA" id="ARBA00023163"/>
    </source>
</evidence>
<dbReference type="Pfam" id="PF00440">
    <property type="entry name" value="TetR_N"/>
    <property type="match status" value="1"/>
</dbReference>
<evidence type="ECO:0000313" key="7">
    <source>
        <dbReference type="Proteomes" id="UP000000270"/>
    </source>
</evidence>
<dbReference type="GO" id="GO:0000976">
    <property type="term" value="F:transcription cis-regulatory region binding"/>
    <property type="evidence" value="ECO:0007669"/>
    <property type="project" value="TreeGrafter"/>
</dbReference>
<dbReference type="PANTHER" id="PTHR30055">
    <property type="entry name" value="HTH-TYPE TRANSCRIPTIONAL REGULATOR RUTR"/>
    <property type="match status" value="1"/>
</dbReference>
<dbReference type="HOGENOM" id="CLU_069356_27_0_5"/>
<dbReference type="PANTHER" id="PTHR30055:SF146">
    <property type="entry name" value="HTH-TYPE TRANSCRIPTIONAL DUAL REGULATOR CECR"/>
    <property type="match status" value="1"/>
</dbReference>
<reference evidence="7" key="2">
    <citation type="submission" date="2007-04" db="EMBL/GenBank/DDBJ databases">
        <title>Complete genome sequence of the nitrogen-fixing bacterium Azorhizobium caulinodans ORS571.</title>
        <authorList>
            <person name="Lee K.B."/>
            <person name="Backer P.D."/>
            <person name="Aono T."/>
            <person name="Liu C.T."/>
            <person name="Suzuki S."/>
            <person name="Suzuki T."/>
            <person name="Kaneko T."/>
            <person name="Yamada M."/>
            <person name="Tabata S."/>
            <person name="Kupfer D.M."/>
            <person name="Najar F.Z."/>
            <person name="Wiley G.B."/>
            <person name="Roe B."/>
            <person name="Binnewies T."/>
            <person name="Ussery D."/>
            <person name="Vereecke D."/>
            <person name="Gevers D."/>
            <person name="Holsters M."/>
            <person name="Oyaizu H."/>
        </authorList>
    </citation>
    <scope>NUCLEOTIDE SEQUENCE [LARGE SCALE GENOMIC DNA]</scope>
    <source>
        <strain evidence="7">ATCC 43989 / DSM 5975 / JCM 20966 / LMG 6465 / NBRC 14845 / NCIMB 13405 / ORS 571</strain>
    </source>
</reference>
<dbReference type="KEGG" id="azc:AZC_4154"/>
<dbReference type="PROSITE" id="PS50977">
    <property type="entry name" value="HTH_TETR_2"/>
    <property type="match status" value="1"/>
</dbReference>
<dbReference type="eggNOG" id="COG1309">
    <property type="taxonomic scope" value="Bacteria"/>
</dbReference>
<sequence>MSSMTSPKVDRRGTAARIRTAARALFLERGYGATSMDAVAAAAPVSKRTLYQYYPGKAELFGAVIAEVWGRFTDAPPLPDPSAAAPRAVLTAYVERLRAHWDQPEVIPFLRLIIAEAPRFPELAPAYVQAGKQQVTESLGAYFEVLARAGHLRRPGNPGLAAAQFLGMVKETLFWPRVFGGGASFAVTDVVEAALDMILLPEKGDPTG</sequence>
<reference evidence="6 7" key="6">
    <citation type="journal article" date="2011" name="Appl. Environ. Microbiol.">
        <title>Involvement of the azorhizobial chromosome partition gene (parA) in the onset of bacteroid differentiation during Sesbania rostrata stem nodule development.</title>
        <authorList>
            <person name="Liu CT."/>
            <person name="Lee KB."/>
            <person name="Wang YS."/>
            <person name="Peng MH."/>
            <person name="Lee KT."/>
            <person name="Suzuki S."/>
            <person name="Suzuki T."/>
            <person name="Oyaizu H."/>
        </authorList>
    </citation>
    <scope>NUCLEOTIDE SEQUENCE [LARGE SCALE GENOMIC DNA]</scope>
    <source>
        <strain evidence="7">ATCC 43989 / DSM 5975 / JCM 20966 / LMG 6465 / NBRC 14845 / NCIMB 13405 / ORS 571</strain>
    </source>
</reference>
<dbReference type="InterPro" id="IPR036271">
    <property type="entry name" value="Tet_transcr_reg_TetR-rel_C_sf"/>
</dbReference>
<dbReference type="Gene3D" id="1.10.10.60">
    <property type="entry name" value="Homeodomain-like"/>
    <property type="match status" value="1"/>
</dbReference>
<dbReference type="InterPro" id="IPR001647">
    <property type="entry name" value="HTH_TetR"/>
</dbReference>
<dbReference type="STRING" id="438753.AZC_4154"/>
<keyword evidence="2 4" id="KW-0238">DNA-binding</keyword>
<reference evidence="6 7" key="4">
    <citation type="journal article" date="2009" name="Appl. Environ. Microbiol.">
        <title>Comparative genome-wide transcriptional profiling of Azorhizobium caulinodans ORS571 grown under free-living and symbiotic conditions.</title>
        <authorList>
            <person name="Tsukada S."/>
            <person name="Aono T."/>
            <person name="Akiba N."/>
            <person name="Lee KB."/>
            <person name="Liu CT."/>
            <person name="Toyazaki H."/>
            <person name="Oyaizu H."/>
        </authorList>
    </citation>
    <scope>NUCLEOTIDE SEQUENCE [LARGE SCALE GENOMIC DNA]</scope>
    <source>
        <strain evidence="7">ATCC 43989 / DSM 5975 / JCM 20966 / LMG 6465 / NBRC 14845 / NCIMB 13405 / ORS 571</strain>
    </source>
</reference>
<dbReference type="SUPFAM" id="SSF48498">
    <property type="entry name" value="Tetracyclin repressor-like, C-terminal domain"/>
    <property type="match status" value="1"/>
</dbReference>
<feature type="domain" description="HTH tetR-type" evidence="5">
    <location>
        <begin position="12"/>
        <end position="72"/>
    </location>
</feature>
<evidence type="ECO:0000259" key="5">
    <source>
        <dbReference type="PROSITE" id="PS50977"/>
    </source>
</evidence>
<dbReference type="InterPro" id="IPR039536">
    <property type="entry name" value="TetR_C_Proteobacteria"/>
</dbReference>
<keyword evidence="1" id="KW-0805">Transcription regulation</keyword>
<evidence type="ECO:0000256" key="1">
    <source>
        <dbReference type="ARBA" id="ARBA00023015"/>
    </source>
</evidence>
<dbReference type="SUPFAM" id="SSF46689">
    <property type="entry name" value="Homeodomain-like"/>
    <property type="match status" value="1"/>
</dbReference>
<protein>
    <submittedName>
        <fullName evidence="6">Putative transcriptional regulator</fullName>
    </submittedName>
</protein>
<feature type="DNA-binding region" description="H-T-H motif" evidence="4">
    <location>
        <begin position="35"/>
        <end position="54"/>
    </location>
</feature>
<keyword evidence="3" id="KW-0804">Transcription</keyword>
<dbReference type="FunFam" id="1.10.10.60:FF:000141">
    <property type="entry name" value="TetR family transcriptional regulator"/>
    <property type="match status" value="1"/>
</dbReference>
<dbReference type="AlphaFoldDB" id="A8HS87"/>
<name>A8HS87_AZOC5</name>
<organism evidence="6 7">
    <name type="scientific">Azorhizobium caulinodans (strain ATCC 43989 / DSM 5975 / JCM 20966 / LMG 6465 / NBRC 14845 / NCIMB 13405 / ORS 571)</name>
    <dbReference type="NCBI Taxonomy" id="438753"/>
    <lineage>
        <taxon>Bacteria</taxon>
        <taxon>Pseudomonadati</taxon>
        <taxon>Pseudomonadota</taxon>
        <taxon>Alphaproteobacteria</taxon>
        <taxon>Hyphomicrobiales</taxon>
        <taxon>Xanthobacteraceae</taxon>
        <taxon>Azorhizobium</taxon>
    </lineage>
</organism>
<gene>
    <name evidence="6" type="ordered locus">AZC_4154</name>
</gene>
<reference evidence="6 7" key="3">
    <citation type="journal article" date="2008" name="BMC Genomics">
        <title>The genome of the versatile nitrogen fixer Azorhizobium caulinodans ORS571.</title>
        <authorList>
            <person name="Lee KB."/>
            <person name="Backer P.D."/>
            <person name="Aono T."/>
            <person name="Liu CT."/>
            <person name="Suzuki S."/>
            <person name="Suzuki T."/>
            <person name="Kaneko T."/>
            <person name="Yamada M."/>
            <person name="Tabata S."/>
            <person name="Kupfer D.M."/>
            <person name="Najar F.Z."/>
            <person name="Wiley G.B."/>
            <person name="Roe B."/>
            <person name="Binnewies T.T."/>
            <person name="Ussery D.W."/>
            <person name="D'Haeze W."/>
            <person name="Herder J.D."/>
            <person name="Gevers D."/>
            <person name="Vereecke D."/>
            <person name="Holsters M."/>
            <person name="Oyaizu H."/>
        </authorList>
    </citation>
    <scope>NUCLEOTIDE SEQUENCE [LARGE SCALE GENOMIC DNA]</scope>
    <source>
        <strain evidence="7">ATCC 43989 / DSM 5975 / JCM 20966 / LMG 6465 / NBRC 14845 / NCIMB 13405 / ORS 571</strain>
    </source>
</reference>
<dbReference type="GO" id="GO:0003700">
    <property type="term" value="F:DNA-binding transcription factor activity"/>
    <property type="evidence" value="ECO:0007669"/>
    <property type="project" value="TreeGrafter"/>
</dbReference>
<evidence type="ECO:0000313" key="6">
    <source>
        <dbReference type="EMBL" id="BAF90152.1"/>
    </source>
</evidence>
<dbReference type="PRINTS" id="PR00455">
    <property type="entry name" value="HTHTETR"/>
</dbReference>
<reference evidence="6 7" key="5">
    <citation type="journal article" date="2010" name="Appl. Environ. Microbiol.">
        <title>phrR-like gene praR of Azorhizobium caulinodans ORS571 is essential for symbiosis with Sesbania rostrata and is involved in expression of reb genes.</title>
        <authorList>
            <person name="Akiba N."/>
            <person name="Aono T."/>
            <person name="Toyazaki H."/>
            <person name="Sato S."/>
            <person name="Oyaizu H."/>
        </authorList>
    </citation>
    <scope>NUCLEOTIDE SEQUENCE [LARGE SCALE GENOMIC DNA]</scope>
    <source>
        <strain evidence="7">ATCC 43989 / DSM 5975 / JCM 20966 / LMG 6465 / NBRC 14845 / NCIMB 13405 / ORS 571</strain>
    </source>
</reference>
<keyword evidence="7" id="KW-1185">Reference proteome</keyword>
<dbReference type="InterPro" id="IPR050109">
    <property type="entry name" value="HTH-type_TetR-like_transc_reg"/>
</dbReference>
<dbReference type="EMBL" id="AP009384">
    <property type="protein sequence ID" value="BAF90152.1"/>
    <property type="molecule type" value="Genomic_DNA"/>
</dbReference>
<dbReference type="InterPro" id="IPR009057">
    <property type="entry name" value="Homeodomain-like_sf"/>
</dbReference>
<dbReference type="Proteomes" id="UP000000270">
    <property type="component" value="Chromosome"/>
</dbReference>
<dbReference type="Gene3D" id="1.10.357.10">
    <property type="entry name" value="Tetracycline Repressor, domain 2"/>
    <property type="match status" value="1"/>
</dbReference>
<accession>A8HS87</accession>
<evidence type="ECO:0000256" key="2">
    <source>
        <dbReference type="ARBA" id="ARBA00023125"/>
    </source>
</evidence>
<reference evidence="6 7" key="1">
    <citation type="journal article" date="2007" name="Appl. Environ. Microbiol.">
        <title>Rhizobial factors required for stem nodule maturation and maintenance in Sesbania rostrata-Azorhizobium caulinodans ORS571 symbiosis.</title>
        <authorList>
            <person name="Suzuki S."/>
            <person name="Aono T."/>
            <person name="Lee KB."/>
            <person name="Suzuki T."/>
            <person name="Liu CT."/>
            <person name="Miwa H."/>
            <person name="Wakao S."/>
            <person name="Iki T."/>
            <person name="Oyaizu H."/>
        </authorList>
    </citation>
    <scope>NUCLEOTIDE SEQUENCE [LARGE SCALE GENOMIC DNA]</scope>
    <source>
        <strain evidence="7">ATCC 43989 / DSM 5975 / JCM 20966 / LMG 6465 / NBRC 14845 / NCIMB 13405 / ORS 571</strain>
    </source>
</reference>